<evidence type="ECO:0000256" key="11">
    <source>
        <dbReference type="RuleBase" id="RU362091"/>
    </source>
</evidence>
<evidence type="ECO:0000313" key="13">
    <source>
        <dbReference type="EMBL" id="RWS28548.1"/>
    </source>
</evidence>
<dbReference type="InterPro" id="IPR038377">
    <property type="entry name" value="Na/Glc_symporter_sf"/>
</dbReference>
<proteinExistence type="inferred from homology"/>
<keyword evidence="9 12" id="KW-0472">Membrane</keyword>
<keyword evidence="3" id="KW-0813">Transport</keyword>
<dbReference type="PROSITE" id="PS50283">
    <property type="entry name" value="NA_SOLUT_SYMP_3"/>
    <property type="match status" value="2"/>
</dbReference>
<sequence>QRTRYLYAYRCLLMDASNRYFGLLDYAVFTGMLVVSAAVGVYHSADQKTSDDLLTGSKSLGMIPVAISIVASFLSSISLLGLPSESYKYGTQLFVASILTQPISVLIAANYFVPVFYNLGVTSSYQGGMKAVVWSDVFQSFVLLAALIAVLLDGLYLPGGFKKVWRDNESTGRIELFNLYPGPYVRHTFTTVFIGSLLGHVQHYGTNQSLIQRYLSLPSLDKAKKTLWIVVPLKFFVYGTIAMAGLVVATKYLFCDPLSTKRIESEDQIFPLFVMDTLGSLHGIPGLFVTGIFSGSLSVISAGINSMTAVLLEDIIKTHIKPNITDAESTKIIKISSVVFGLLTLAGTVVASRMGNVIQASSTVFSLLGSPIAGVYFLGLFFPSANEKGTLIGAACGLAVNIWLGIGTYIYAPVYPSKRLSVSNCVHFYEQRTGLSFNETLFSDCEKLVVQRLNEIPAFYRISYLYYSVIGVLVTVVVGLIASKRFGVAHLETINIKVFVPCIQRRLKKNMKNIVHYKPLNQ</sequence>
<evidence type="ECO:0000256" key="6">
    <source>
        <dbReference type="ARBA" id="ARBA00022989"/>
    </source>
</evidence>
<feature type="transmembrane region" description="Helical" evidence="12">
    <location>
        <begin position="391"/>
        <end position="412"/>
    </location>
</feature>
<feature type="transmembrane region" description="Helical" evidence="12">
    <location>
        <begin position="357"/>
        <end position="379"/>
    </location>
</feature>
<reference evidence="13 14" key="1">
    <citation type="journal article" date="2018" name="Gigascience">
        <title>Genomes of trombidid mites reveal novel predicted allergens and laterally-transferred genes associated with secondary metabolism.</title>
        <authorList>
            <person name="Dong X."/>
            <person name="Chaisiri K."/>
            <person name="Xia D."/>
            <person name="Armstrong S.D."/>
            <person name="Fang Y."/>
            <person name="Donnelly M.J."/>
            <person name="Kadowaki T."/>
            <person name="McGarry J.W."/>
            <person name="Darby A.C."/>
            <person name="Makepeace B.L."/>
        </authorList>
    </citation>
    <scope>NUCLEOTIDE SEQUENCE [LARGE SCALE GENOMIC DNA]</scope>
    <source>
        <strain evidence="13">UoL-UT</strain>
    </source>
</reference>
<feature type="transmembrane region" description="Helical" evidence="12">
    <location>
        <begin position="464"/>
        <end position="482"/>
    </location>
</feature>
<comment type="similarity">
    <text evidence="2 11">Belongs to the sodium:solute symporter (SSF) (TC 2.A.21) family.</text>
</comment>
<comment type="caution">
    <text evidence="13">The sequence shown here is derived from an EMBL/GenBank/DDBJ whole genome shotgun (WGS) entry which is preliminary data.</text>
</comment>
<evidence type="ECO:0000256" key="5">
    <source>
        <dbReference type="ARBA" id="ARBA00022692"/>
    </source>
</evidence>
<dbReference type="GO" id="GO:0015293">
    <property type="term" value="F:symporter activity"/>
    <property type="evidence" value="ECO:0007669"/>
    <property type="project" value="TreeGrafter"/>
</dbReference>
<evidence type="ECO:0000256" key="4">
    <source>
        <dbReference type="ARBA" id="ARBA00022475"/>
    </source>
</evidence>
<feature type="transmembrane region" description="Helical" evidence="12">
    <location>
        <begin position="62"/>
        <end position="82"/>
    </location>
</feature>
<comment type="subcellular location">
    <subcellularLocation>
        <location evidence="1">Cell membrane</location>
        <topology evidence="1">Multi-pass membrane protein</topology>
    </subcellularLocation>
</comment>
<dbReference type="STRING" id="299467.A0A443SLX8"/>
<keyword evidence="6 12" id="KW-1133">Transmembrane helix</keyword>
<feature type="transmembrane region" description="Helical" evidence="12">
    <location>
        <begin position="332"/>
        <end position="351"/>
    </location>
</feature>
<feature type="transmembrane region" description="Helical" evidence="12">
    <location>
        <begin position="94"/>
        <end position="117"/>
    </location>
</feature>
<feature type="transmembrane region" description="Helical" evidence="12">
    <location>
        <begin position="227"/>
        <end position="249"/>
    </location>
</feature>
<feature type="non-terminal residue" evidence="13">
    <location>
        <position position="1"/>
    </location>
</feature>
<dbReference type="PANTHER" id="PTHR42985">
    <property type="entry name" value="SODIUM-COUPLED MONOCARBOXYLATE TRANSPORTER"/>
    <property type="match status" value="1"/>
</dbReference>
<keyword evidence="10" id="KW-0739">Sodium transport</keyword>
<feature type="transmembrane region" description="Helical" evidence="12">
    <location>
        <begin position="287"/>
        <end position="312"/>
    </location>
</feature>
<dbReference type="OrthoDB" id="6132759at2759"/>
<dbReference type="AlphaFoldDB" id="A0A443SLX8"/>
<dbReference type="Gene3D" id="1.20.1730.10">
    <property type="entry name" value="Sodium/glucose cotransporter"/>
    <property type="match status" value="2"/>
</dbReference>
<dbReference type="GO" id="GO:0006814">
    <property type="term" value="P:sodium ion transport"/>
    <property type="evidence" value="ECO:0007669"/>
    <property type="project" value="UniProtKB-KW"/>
</dbReference>
<keyword evidence="4" id="KW-1003">Cell membrane</keyword>
<keyword evidence="8" id="KW-0406">Ion transport</keyword>
<evidence type="ECO:0000256" key="1">
    <source>
        <dbReference type="ARBA" id="ARBA00004651"/>
    </source>
</evidence>
<dbReference type="Proteomes" id="UP000288716">
    <property type="component" value="Unassembled WGS sequence"/>
</dbReference>
<dbReference type="PANTHER" id="PTHR42985:SF40">
    <property type="entry name" value="LD47995P-RELATED"/>
    <property type="match status" value="1"/>
</dbReference>
<dbReference type="GO" id="GO:0005886">
    <property type="term" value="C:plasma membrane"/>
    <property type="evidence" value="ECO:0007669"/>
    <property type="project" value="UniProtKB-SubCell"/>
</dbReference>
<protein>
    <submittedName>
        <fullName evidence="13">Sodium-coupled monocarboxylate transporter 1-like protein</fullName>
    </submittedName>
</protein>
<feature type="transmembrane region" description="Helical" evidence="12">
    <location>
        <begin position="20"/>
        <end position="42"/>
    </location>
</feature>
<keyword evidence="7" id="KW-0915">Sodium</keyword>
<dbReference type="Pfam" id="PF00474">
    <property type="entry name" value="SSF"/>
    <property type="match status" value="1"/>
</dbReference>
<evidence type="ECO:0000256" key="12">
    <source>
        <dbReference type="SAM" id="Phobius"/>
    </source>
</evidence>
<accession>A0A443SLX8</accession>
<evidence type="ECO:0000256" key="7">
    <source>
        <dbReference type="ARBA" id="ARBA00023053"/>
    </source>
</evidence>
<evidence type="ECO:0000256" key="9">
    <source>
        <dbReference type="ARBA" id="ARBA00023136"/>
    </source>
</evidence>
<gene>
    <name evidence="13" type="ORF">B4U80_07385</name>
</gene>
<feature type="transmembrane region" description="Helical" evidence="12">
    <location>
        <begin position="137"/>
        <end position="157"/>
    </location>
</feature>
<evidence type="ECO:0000256" key="2">
    <source>
        <dbReference type="ARBA" id="ARBA00006434"/>
    </source>
</evidence>
<dbReference type="VEuPathDB" id="VectorBase:LDEU003493"/>
<keyword evidence="5 12" id="KW-0812">Transmembrane</keyword>
<dbReference type="EMBL" id="NCKV01001319">
    <property type="protein sequence ID" value="RWS28548.1"/>
    <property type="molecule type" value="Genomic_DNA"/>
</dbReference>
<evidence type="ECO:0000256" key="3">
    <source>
        <dbReference type="ARBA" id="ARBA00022448"/>
    </source>
</evidence>
<evidence type="ECO:0000256" key="8">
    <source>
        <dbReference type="ARBA" id="ARBA00023065"/>
    </source>
</evidence>
<evidence type="ECO:0000313" key="14">
    <source>
        <dbReference type="Proteomes" id="UP000288716"/>
    </source>
</evidence>
<name>A0A443SLX8_9ACAR</name>
<organism evidence="13 14">
    <name type="scientific">Leptotrombidium deliense</name>
    <dbReference type="NCBI Taxonomy" id="299467"/>
    <lineage>
        <taxon>Eukaryota</taxon>
        <taxon>Metazoa</taxon>
        <taxon>Ecdysozoa</taxon>
        <taxon>Arthropoda</taxon>
        <taxon>Chelicerata</taxon>
        <taxon>Arachnida</taxon>
        <taxon>Acari</taxon>
        <taxon>Acariformes</taxon>
        <taxon>Trombidiformes</taxon>
        <taxon>Prostigmata</taxon>
        <taxon>Anystina</taxon>
        <taxon>Parasitengona</taxon>
        <taxon>Trombiculoidea</taxon>
        <taxon>Trombiculidae</taxon>
        <taxon>Leptotrombidium</taxon>
    </lineage>
</organism>
<dbReference type="InterPro" id="IPR051163">
    <property type="entry name" value="Sodium:Solute_Symporter_SSF"/>
</dbReference>
<dbReference type="InterPro" id="IPR001734">
    <property type="entry name" value="Na/solute_symporter"/>
</dbReference>
<keyword evidence="14" id="KW-1185">Reference proteome</keyword>
<evidence type="ECO:0000256" key="10">
    <source>
        <dbReference type="ARBA" id="ARBA00023201"/>
    </source>
</evidence>